<evidence type="ECO:0000256" key="3">
    <source>
        <dbReference type="ARBA" id="ARBA00022490"/>
    </source>
</evidence>
<evidence type="ECO:0000256" key="2">
    <source>
        <dbReference type="ARBA" id="ARBA00008787"/>
    </source>
</evidence>
<dbReference type="GO" id="GO:0044780">
    <property type="term" value="P:bacterial-type flagellum assembly"/>
    <property type="evidence" value="ECO:0007669"/>
    <property type="project" value="InterPro"/>
</dbReference>
<dbReference type="eggNOG" id="COG1516">
    <property type="taxonomic scope" value="Bacteria"/>
</dbReference>
<sequence>MAMKNPYSQYQQNSVMTASPEELTLMLYNGAVKFIKQGKVFLEQKDMEKAHNSIVRAQDIISELNITLNMDYEISKNLRSLYTFILERLMDANIKKDIKILDEVLPLVEELRDTWKEAMQLAKKNRNVK</sequence>
<evidence type="ECO:0000313" key="8">
    <source>
        <dbReference type="Proteomes" id="UP000013378"/>
    </source>
</evidence>
<comment type="similarity">
    <text evidence="2 6">Belongs to the FliS family.</text>
</comment>
<dbReference type="GO" id="GO:0071973">
    <property type="term" value="P:bacterial-type flagellum-dependent cell motility"/>
    <property type="evidence" value="ECO:0007669"/>
    <property type="project" value="TreeGrafter"/>
</dbReference>
<dbReference type="EMBL" id="ARZA01000181">
    <property type="protein sequence ID" value="EOD00378.1"/>
    <property type="molecule type" value="Genomic_DNA"/>
</dbReference>
<dbReference type="OrthoDB" id="1524959at2"/>
<name>R1ATC8_9FIRM</name>
<gene>
    <name evidence="7" type="ORF">L21TH_1582</name>
</gene>
<organism evidence="7 8">
    <name type="scientific">Caldisalinibacter kiritimatiensis</name>
    <dbReference type="NCBI Taxonomy" id="1304284"/>
    <lineage>
        <taxon>Bacteria</taxon>
        <taxon>Bacillati</taxon>
        <taxon>Bacillota</taxon>
        <taxon>Tissierellia</taxon>
        <taxon>Tissierellales</taxon>
        <taxon>Thermohalobacteraceae</taxon>
        <taxon>Caldisalinibacter</taxon>
    </lineage>
</organism>
<dbReference type="NCBIfam" id="TIGR00208">
    <property type="entry name" value="fliS"/>
    <property type="match status" value="1"/>
</dbReference>
<evidence type="ECO:0000313" key="7">
    <source>
        <dbReference type="EMBL" id="EOD00378.1"/>
    </source>
</evidence>
<dbReference type="PANTHER" id="PTHR34773">
    <property type="entry name" value="FLAGELLAR SECRETION CHAPERONE FLIS"/>
    <property type="match status" value="1"/>
</dbReference>
<dbReference type="Proteomes" id="UP000013378">
    <property type="component" value="Unassembled WGS sequence"/>
</dbReference>
<dbReference type="GO" id="GO:0005829">
    <property type="term" value="C:cytosol"/>
    <property type="evidence" value="ECO:0007669"/>
    <property type="project" value="UniProtKB-SubCell"/>
</dbReference>
<dbReference type="InterPro" id="IPR036584">
    <property type="entry name" value="FliS_sf"/>
</dbReference>
<keyword evidence="5" id="KW-0143">Chaperone</keyword>
<accession>R1ATC8</accession>
<keyword evidence="4 6" id="KW-1005">Bacterial flagellum biogenesis</keyword>
<protein>
    <recommendedName>
        <fullName evidence="6">Flagellar secretion chaperone FliS</fullName>
    </recommendedName>
</protein>
<keyword evidence="7" id="KW-0969">Cilium</keyword>
<keyword evidence="7" id="KW-0282">Flagellum</keyword>
<dbReference type="Gene3D" id="1.20.120.340">
    <property type="entry name" value="Flagellar protein FliS"/>
    <property type="match status" value="1"/>
</dbReference>
<comment type="caution">
    <text evidence="7">The sequence shown here is derived from an EMBL/GenBank/DDBJ whole genome shotgun (WGS) entry which is preliminary data.</text>
</comment>
<dbReference type="PIRSF" id="PIRSF039090">
    <property type="entry name" value="Flis"/>
    <property type="match status" value="1"/>
</dbReference>
<dbReference type="SUPFAM" id="SSF101116">
    <property type="entry name" value="Flagellar export chaperone FliS"/>
    <property type="match status" value="1"/>
</dbReference>
<keyword evidence="3 6" id="KW-0963">Cytoplasm</keyword>
<dbReference type="STRING" id="1304284.L21TH_1582"/>
<proteinExistence type="inferred from homology"/>
<evidence type="ECO:0000256" key="4">
    <source>
        <dbReference type="ARBA" id="ARBA00022795"/>
    </source>
</evidence>
<comment type="subcellular location">
    <subcellularLocation>
        <location evidence="1 6">Cytoplasm</location>
        <location evidence="1 6">Cytosol</location>
    </subcellularLocation>
</comment>
<evidence type="ECO:0000256" key="5">
    <source>
        <dbReference type="ARBA" id="ARBA00023186"/>
    </source>
</evidence>
<keyword evidence="8" id="KW-1185">Reference proteome</keyword>
<reference evidence="7 8" key="1">
    <citation type="journal article" date="2015" name="Geomicrobiol. J.">
        <title>Caldisalinibacter kiritimatiensis gen. nov., sp. nov., a moderately thermohalophilic thiosulfate-reducing bacterium from a hypersaline microbial mat.</title>
        <authorList>
            <person name="Ben Hania W."/>
            <person name="Joseph M."/>
            <person name="Fiebig A."/>
            <person name="Bunk B."/>
            <person name="Klenk H.-P."/>
            <person name="Fardeau M.-L."/>
            <person name="Spring S."/>
        </authorList>
    </citation>
    <scope>NUCLEOTIDE SEQUENCE [LARGE SCALE GENOMIC DNA]</scope>
    <source>
        <strain evidence="7 8">L21-TH-D2</strain>
    </source>
</reference>
<dbReference type="PATRIC" id="fig|1304284.3.peg.1551"/>
<keyword evidence="7" id="KW-0966">Cell projection</keyword>
<dbReference type="Pfam" id="PF02561">
    <property type="entry name" value="FliS"/>
    <property type="match status" value="1"/>
</dbReference>
<dbReference type="CDD" id="cd16098">
    <property type="entry name" value="FliS"/>
    <property type="match status" value="1"/>
</dbReference>
<evidence type="ECO:0000256" key="1">
    <source>
        <dbReference type="ARBA" id="ARBA00004514"/>
    </source>
</evidence>
<dbReference type="AlphaFoldDB" id="R1ATC8"/>
<dbReference type="RefSeq" id="WP_006313683.1">
    <property type="nucleotide sequence ID" value="NZ_ARZA01000181.1"/>
</dbReference>
<dbReference type="InterPro" id="IPR003713">
    <property type="entry name" value="FliS"/>
</dbReference>
<dbReference type="PANTHER" id="PTHR34773:SF1">
    <property type="entry name" value="FLAGELLAR SECRETION CHAPERONE FLIS"/>
    <property type="match status" value="1"/>
</dbReference>
<evidence type="ECO:0000256" key="6">
    <source>
        <dbReference type="PIRNR" id="PIRNR039090"/>
    </source>
</evidence>